<comment type="caution">
    <text evidence="1">The sequence shown here is derived from an EMBL/GenBank/DDBJ whole genome shotgun (WGS) entry which is preliminary data.</text>
</comment>
<dbReference type="GO" id="GO:0006281">
    <property type="term" value="P:DNA repair"/>
    <property type="evidence" value="ECO:0007669"/>
    <property type="project" value="TreeGrafter"/>
</dbReference>
<dbReference type="Pfam" id="PF13419">
    <property type="entry name" value="HAD_2"/>
    <property type="match status" value="1"/>
</dbReference>
<dbReference type="SFLD" id="SFLDS00003">
    <property type="entry name" value="Haloacid_Dehalogenase"/>
    <property type="match status" value="1"/>
</dbReference>
<dbReference type="CDD" id="cd01427">
    <property type="entry name" value="HAD_like"/>
    <property type="match status" value="1"/>
</dbReference>
<dbReference type="GO" id="GO:0005829">
    <property type="term" value="C:cytosol"/>
    <property type="evidence" value="ECO:0007669"/>
    <property type="project" value="TreeGrafter"/>
</dbReference>
<reference evidence="1" key="1">
    <citation type="submission" date="2014-11" db="EMBL/GenBank/DDBJ databases">
        <authorList>
            <person name="Malar M.C."/>
            <person name="Sen D."/>
            <person name="Tripathy S."/>
        </authorList>
    </citation>
    <scope>NUCLEOTIDE SEQUENCE</scope>
    <source>
        <strain evidence="1">BDU141951</strain>
    </source>
</reference>
<dbReference type="InterPro" id="IPR023214">
    <property type="entry name" value="HAD_sf"/>
</dbReference>
<proteinExistence type="predicted"/>
<reference evidence="1" key="2">
    <citation type="journal article" date="2015" name="Genome Announc.">
        <title>Draft Genome Sequence of Filamentous Marine Cyanobacterium Lyngbya confervoides Strain BDU141951.</title>
        <authorList>
            <person name="Chandrababunaidu M.M."/>
            <person name="Sen D."/>
            <person name="Tripathy S."/>
        </authorList>
    </citation>
    <scope>NUCLEOTIDE SEQUENCE</scope>
    <source>
        <strain evidence="1">BDU141951</strain>
    </source>
</reference>
<evidence type="ECO:0000313" key="1">
    <source>
        <dbReference type="EMBL" id="NEV68871.1"/>
    </source>
</evidence>
<sequence>MQDVVSRSATSLSSIAGTSLKLTAGSTLFCDFDGPIADVSDRYYHTYCLALKATQADYARRQMALPVRRLTKAQFWYMKQNRVPDTTIADWSGLSGHQIDDFLQRIPALVNQPTLLHQDQLQPGVRAAFANLRDRGIRIVIVTLRQSSQVLDFLHQYDLATMVSQIYGSDDAETAYANRTEHKIAHLQAAIAEQNRLGFDTRQSWMVGDTEADISAGQAFDLPTLALTCGIRSALYLKGFSPTEVCRDLSSAVTYLTQSVISQ</sequence>
<dbReference type="SUPFAM" id="SSF56784">
    <property type="entry name" value="HAD-like"/>
    <property type="match status" value="1"/>
</dbReference>
<dbReference type="GO" id="GO:0008967">
    <property type="term" value="F:phosphoglycolate phosphatase activity"/>
    <property type="evidence" value="ECO:0007669"/>
    <property type="project" value="TreeGrafter"/>
</dbReference>
<name>A0A0C1Y5U9_9CYAN</name>
<dbReference type="InterPro" id="IPR036412">
    <property type="entry name" value="HAD-like_sf"/>
</dbReference>
<dbReference type="PANTHER" id="PTHR43434">
    <property type="entry name" value="PHOSPHOGLYCOLATE PHOSPHATASE"/>
    <property type="match status" value="1"/>
</dbReference>
<dbReference type="InterPro" id="IPR050155">
    <property type="entry name" value="HAD-like_hydrolase_sf"/>
</dbReference>
<protein>
    <submittedName>
        <fullName evidence="1">HAD family hydrolase</fullName>
    </submittedName>
</protein>
<dbReference type="AlphaFoldDB" id="A0A0C1Y5U9"/>
<dbReference type="Gene3D" id="3.40.50.1000">
    <property type="entry name" value="HAD superfamily/HAD-like"/>
    <property type="match status" value="1"/>
</dbReference>
<organism evidence="1">
    <name type="scientific">Lyngbya confervoides BDU141951</name>
    <dbReference type="NCBI Taxonomy" id="1574623"/>
    <lineage>
        <taxon>Bacteria</taxon>
        <taxon>Bacillati</taxon>
        <taxon>Cyanobacteriota</taxon>
        <taxon>Cyanophyceae</taxon>
        <taxon>Oscillatoriophycideae</taxon>
        <taxon>Oscillatoriales</taxon>
        <taxon>Microcoleaceae</taxon>
        <taxon>Lyngbya</taxon>
    </lineage>
</organism>
<dbReference type="InterPro" id="IPR041492">
    <property type="entry name" value="HAD_2"/>
</dbReference>
<accession>A0A0C1Y5U9</accession>
<dbReference type="EMBL" id="JTHE02000003">
    <property type="protein sequence ID" value="NEV68871.1"/>
    <property type="molecule type" value="Genomic_DNA"/>
</dbReference>
<keyword evidence="1" id="KW-0378">Hydrolase</keyword>
<dbReference type="SFLD" id="SFLDG01129">
    <property type="entry name" value="C1.5:_HAD__Beta-PGM__Phosphata"/>
    <property type="match status" value="1"/>
</dbReference>
<dbReference type="PANTHER" id="PTHR43434:SF1">
    <property type="entry name" value="PHOSPHOGLYCOLATE PHOSPHATASE"/>
    <property type="match status" value="1"/>
</dbReference>
<reference evidence="1" key="3">
    <citation type="submission" date="2020-02" db="EMBL/GenBank/DDBJ databases">
        <authorList>
            <person name="Sarangi A.N."/>
            <person name="Ghosh S."/>
            <person name="Mukherjee M."/>
            <person name="Tripathy S."/>
        </authorList>
    </citation>
    <scope>NUCLEOTIDE SEQUENCE</scope>
    <source>
        <strain evidence="1">BDU141951</strain>
    </source>
</reference>
<gene>
    <name evidence="1" type="ORF">QQ91_017365</name>
</gene>